<evidence type="ECO:0000313" key="3">
    <source>
        <dbReference type="Proteomes" id="UP000316095"/>
    </source>
</evidence>
<dbReference type="EMBL" id="SJPG01000001">
    <property type="protein sequence ID" value="TWT63596.1"/>
    <property type="molecule type" value="Genomic_DNA"/>
</dbReference>
<evidence type="ECO:0000313" key="2">
    <source>
        <dbReference type="EMBL" id="TWT63596.1"/>
    </source>
</evidence>
<dbReference type="Proteomes" id="UP000316095">
    <property type="component" value="Unassembled WGS sequence"/>
</dbReference>
<sequence>MSLIGKFFVVMQILLSVTFMGFAATVFTYQADWKGKAEAEQKAKQQVQTEKDNLQAEFDKYKADTTATVAAAEDRAERAESANSALQLNLTDAKMEKERLANALQSQTALVKIAEDEAESRRTEAMAQRVVNKELHEKLTGRIEKALESEDKLYNLRIERDNLVSKNKNLIEQQAFLEKVVRNNNLETDPRIYNAQNEPPPIVEGLVVNAAVDDRGAVDLVEVSLGSDDGLVKGHRLEVWRSGLQDGDEAKYLGQIELVYVDSDHAVGKVVQKAKNGIIKRGDNVTSKL</sequence>
<keyword evidence="1" id="KW-0175">Coiled coil</keyword>
<proteinExistence type="predicted"/>
<name>A0A5C5XK54_9PLAN</name>
<feature type="coiled-coil region" evidence="1">
    <location>
        <begin position="37"/>
        <end position="117"/>
    </location>
</feature>
<protein>
    <recommendedName>
        <fullName evidence="4">Chromosome partition protein Smc</fullName>
    </recommendedName>
</protein>
<organism evidence="2 3">
    <name type="scientific">Rubinisphaera italica</name>
    <dbReference type="NCBI Taxonomy" id="2527969"/>
    <lineage>
        <taxon>Bacteria</taxon>
        <taxon>Pseudomonadati</taxon>
        <taxon>Planctomycetota</taxon>
        <taxon>Planctomycetia</taxon>
        <taxon>Planctomycetales</taxon>
        <taxon>Planctomycetaceae</taxon>
        <taxon>Rubinisphaera</taxon>
    </lineage>
</organism>
<accession>A0A5C5XK54</accession>
<dbReference type="RefSeq" id="WP_146505322.1">
    <property type="nucleotide sequence ID" value="NZ_SJPG01000001.1"/>
</dbReference>
<evidence type="ECO:0000256" key="1">
    <source>
        <dbReference type="SAM" id="Coils"/>
    </source>
</evidence>
<evidence type="ECO:0008006" key="4">
    <source>
        <dbReference type="Google" id="ProtNLM"/>
    </source>
</evidence>
<comment type="caution">
    <text evidence="2">The sequence shown here is derived from an EMBL/GenBank/DDBJ whole genome shotgun (WGS) entry which is preliminary data.</text>
</comment>
<keyword evidence="3" id="KW-1185">Reference proteome</keyword>
<gene>
    <name evidence="2" type="ORF">Pan54_43500</name>
</gene>
<dbReference type="AlphaFoldDB" id="A0A5C5XK54"/>
<reference evidence="2 3" key="1">
    <citation type="submission" date="2019-02" db="EMBL/GenBank/DDBJ databases">
        <title>Deep-cultivation of Planctomycetes and their phenomic and genomic characterization uncovers novel biology.</title>
        <authorList>
            <person name="Wiegand S."/>
            <person name="Jogler M."/>
            <person name="Boedeker C."/>
            <person name="Pinto D."/>
            <person name="Vollmers J."/>
            <person name="Rivas-Marin E."/>
            <person name="Kohn T."/>
            <person name="Peeters S.H."/>
            <person name="Heuer A."/>
            <person name="Rast P."/>
            <person name="Oberbeckmann S."/>
            <person name="Bunk B."/>
            <person name="Jeske O."/>
            <person name="Meyerdierks A."/>
            <person name="Storesund J.E."/>
            <person name="Kallscheuer N."/>
            <person name="Luecker S."/>
            <person name="Lage O.M."/>
            <person name="Pohl T."/>
            <person name="Merkel B.J."/>
            <person name="Hornburger P."/>
            <person name="Mueller R.-W."/>
            <person name="Bruemmer F."/>
            <person name="Labrenz M."/>
            <person name="Spormann A.M."/>
            <person name="Op Den Camp H."/>
            <person name="Overmann J."/>
            <person name="Amann R."/>
            <person name="Jetten M.S.M."/>
            <person name="Mascher T."/>
            <person name="Medema M.H."/>
            <person name="Devos D.P."/>
            <person name="Kaster A.-K."/>
            <person name="Ovreas L."/>
            <person name="Rohde M."/>
            <person name="Galperin M.Y."/>
            <person name="Jogler C."/>
        </authorList>
    </citation>
    <scope>NUCLEOTIDE SEQUENCE [LARGE SCALE GENOMIC DNA]</scope>
    <source>
        <strain evidence="2 3">Pan54</strain>
    </source>
</reference>
<dbReference type="OrthoDB" id="253764at2"/>